<comment type="caution">
    <text evidence="1">The sequence shown here is derived from an EMBL/GenBank/DDBJ whole genome shotgun (WGS) entry which is preliminary data.</text>
</comment>
<gene>
    <name evidence="1" type="ORF">Vadar_013071</name>
</gene>
<evidence type="ECO:0000313" key="2">
    <source>
        <dbReference type="Proteomes" id="UP000828048"/>
    </source>
</evidence>
<keyword evidence="2" id="KW-1185">Reference proteome</keyword>
<reference evidence="1 2" key="1">
    <citation type="journal article" date="2021" name="Hortic Res">
        <title>High-quality reference genome and annotation aids understanding of berry development for evergreen blueberry (Vaccinium darrowii).</title>
        <authorList>
            <person name="Yu J."/>
            <person name="Hulse-Kemp A.M."/>
            <person name="Babiker E."/>
            <person name="Staton M."/>
        </authorList>
    </citation>
    <scope>NUCLEOTIDE SEQUENCE [LARGE SCALE GENOMIC DNA]</scope>
    <source>
        <strain evidence="2">cv. NJ 8807/NJ 8810</strain>
        <tissue evidence="1">Young leaf</tissue>
    </source>
</reference>
<organism evidence="1 2">
    <name type="scientific">Vaccinium darrowii</name>
    <dbReference type="NCBI Taxonomy" id="229202"/>
    <lineage>
        <taxon>Eukaryota</taxon>
        <taxon>Viridiplantae</taxon>
        <taxon>Streptophyta</taxon>
        <taxon>Embryophyta</taxon>
        <taxon>Tracheophyta</taxon>
        <taxon>Spermatophyta</taxon>
        <taxon>Magnoliopsida</taxon>
        <taxon>eudicotyledons</taxon>
        <taxon>Gunneridae</taxon>
        <taxon>Pentapetalae</taxon>
        <taxon>asterids</taxon>
        <taxon>Ericales</taxon>
        <taxon>Ericaceae</taxon>
        <taxon>Vaccinioideae</taxon>
        <taxon>Vaccinieae</taxon>
        <taxon>Vaccinium</taxon>
    </lineage>
</organism>
<name>A0ACB7YW42_9ERIC</name>
<proteinExistence type="predicted"/>
<dbReference type="Proteomes" id="UP000828048">
    <property type="component" value="Chromosome 3"/>
</dbReference>
<dbReference type="EMBL" id="CM037153">
    <property type="protein sequence ID" value="KAH7857467.1"/>
    <property type="molecule type" value="Genomic_DNA"/>
</dbReference>
<protein>
    <submittedName>
        <fullName evidence="1">Uncharacterized protein</fullName>
    </submittedName>
</protein>
<sequence length="303" mass="33139">MEETGIAQSTKRIAVVTGSNKGIGLEICRQLATKGVVVILTARDQNRGLEAVQSLKASGLSNTHFHQLDVTNQNSIASLAEFIKSKFKKLDILINNAGVAGNVVDPEAQRTVKYDMNELAGPKAKKSEIFKQSLEGSETCLKTNYYGVKLLTEKLIPLLQLSDNPKIVNVSASLGQLQFVSNEKAKEKLREIDGLTVEKVDEVVKEFHEDLSKDLLETKGWPINFSAYIVSKAALNGYTRVMAKKYPEIGINAVCPGYVKTDINHNTGIYTVEQGAEGPVMLALLPLGGPSGSFYFRKEESTF</sequence>
<accession>A0ACB7YW42</accession>
<evidence type="ECO:0000313" key="1">
    <source>
        <dbReference type="EMBL" id="KAH7857467.1"/>
    </source>
</evidence>